<evidence type="ECO:0000256" key="1">
    <source>
        <dbReference type="ARBA" id="ARBA00023186"/>
    </source>
</evidence>
<accession>A0AAJ1U7X2</accession>
<dbReference type="Proteomes" id="UP001239215">
    <property type="component" value="Unassembled WGS sequence"/>
</dbReference>
<dbReference type="AlphaFoldDB" id="A0AAJ1U7X2"/>
<sequence length="226" mass="23270">MFPGAGASAQVIVQSGSGGIITGDRLRQRISVADGARAQVCGQGAVSVHRRGADAGAVEELELVATTGGHLENLAEPRLLHDDSDLEQHTRVELGQGTVLTVESVVVIGERCNYDSTLEVRVAGRLLARERTRFTGADLPAGTRAVGLLVLAGSGPSAPVVHEAEWVQWERAAAGGAAYGAVSRLPHGAGLAVRVAARDGAALRDAMDRAIGVVHRADGAPEISPS</sequence>
<gene>
    <name evidence="2" type="ORF">QE405_003330</name>
</gene>
<dbReference type="Pfam" id="PF01774">
    <property type="entry name" value="UreD"/>
    <property type="match status" value="1"/>
</dbReference>
<reference evidence="2" key="1">
    <citation type="submission" date="2023-07" db="EMBL/GenBank/DDBJ databases">
        <title>Functional and genomic diversity of the sorghum phyllosphere microbiome.</title>
        <authorList>
            <person name="Shade A."/>
        </authorList>
    </citation>
    <scope>NUCLEOTIDE SEQUENCE</scope>
    <source>
        <strain evidence="2">SORGH_AS_1067</strain>
    </source>
</reference>
<proteinExistence type="predicted"/>
<dbReference type="GO" id="GO:0016151">
    <property type="term" value="F:nickel cation binding"/>
    <property type="evidence" value="ECO:0007669"/>
    <property type="project" value="InterPro"/>
</dbReference>
<organism evidence="2 3">
    <name type="scientific">Nocardioides zeae</name>
    <dbReference type="NCBI Taxonomy" id="1457234"/>
    <lineage>
        <taxon>Bacteria</taxon>
        <taxon>Bacillati</taxon>
        <taxon>Actinomycetota</taxon>
        <taxon>Actinomycetes</taxon>
        <taxon>Propionibacteriales</taxon>
        <taxon>Nocardioidaceae</taxon>
        <taxon>Nocardioides</taxon>
    </lineage>
</organism>
<protein>
    <submittedName>
        <fullName evidence="2">Urease accessory protein</fullName>
    </submittedName>
</protein>
<dbReference type="InterPro" id="IPR002669">
    <property type="entry name" value="UreD"/>
</dbReference>
<evidence type="ECO:0000313" key="3">
    <source>
        <dbReference type="Proteomes" id="UP001239215"/>
    </source>
</evidence>
<dbReference type="EMBL" id="JAUTAN010000001">
    <property type="protein sequence ID" value="MDQ1106046.1"/>
    <property type="molecule type" value="Genomic_DNA"/>
</dbReference>
<evidence type="ECO:0000313" key="2">
    <source>
        <dbReference type="EMBL" id="MDQ1106046.1"/>
    </source>
</evidence>
<keyword evidence="1" id="KW-0143">Chaperone</keyword>
<comment type="caution">
    <text evidence="2">The sequence shown here is derived from an EMBL/GenBank/DDBJ whole genome shotgun (WGS) entry which is preliminary data.</text>
</comment>
<name>A0AAJ1U7X2_9ACTN</name>